<accession>A0A7R8VB42</accession>
<name>A0A7R8VB42_TIMDO</name>
<feature type="chain" id="PRO_5031545016" evidence="1">
    <location>
        <begin position="30"/>
        <end position="68"/>
    </location>
</feature>
<gene>
    <name evidence="2" type="ORF">TDIB3V08_LOCUS1520</name>
</gene>
<protein>
    <submittedName>
        <fullName evidence="2">Uncharacterized protein</fullName>
    </submittedName>
</protein>
<proteinExistence type="predicted"/>
<dbReference type="EMBL" id="OA564652">
    <property type="protein sequence ID" value="CAD7195116.1"/>
    <property type="molecule type" value="Genomic_DNA"/>
</dbReference>
<dbReference type="AlphaFoldDB" id="A0A7R8VB42"/>
<sequence length="68" mass="7379">MKAESSKMALLESALHVLLVVCLTPAALGEGHDLPSTLNSIIFFDNKSPEHEDPETCFRLTSIRAGPE</sequence>
<organism evidence="2">
    <name type="scientific">Timema douglasi</name>
    <name type="common">Walking stick</name>
    <dbReference type="NCBI Taxonomy" id="61478"/>
    <lineage>
        <taxon>Eukaryota</taxon>
        <taxon>Metazoa</taxon>
        <taxon>Ecdysozoa</taxon>
        <taxon>Arthropoda</taxon>
        <taxon>Hexapoda</taxon>
        <taxon>Insecta</taxon>
        <taxon>Pterygota</taxon>
        <taxon>Neoptera</taxon>
        <taxon>Polyneoptera</taxon>
        <taxon>Phasmatodea</taxon>
        <taxon>Timematodea</taxon>
        <taxon>Timematoidea</taxon>
        <taxon>Timematidae</taxon>
        <taxon>Timema</taxon>
    </lineage>
</organism>
<reference evidence="2" key="1">
    <citation type="submission" date="2020-11" db="EMBL/GenBank/DDBJ databases">
        <authorList>
            <person name="Tran Van P."/>
        </authorList>
    </citation>
    <scope>NUCLEOTIDE SEQUENCE</scope>
</reference>
<evidence type="ECO:0000256" key="1">
    <source>
        <dbReference type="SAM" id="SignalP"/>
    </source>
</evidence>
<keyword evidence="1" id="KW-0732">Signal</keyword>
<feature type="signal peptide" evidence="1">
    <location>
        <begin position="1"/>
        <end position="29"/>
    </location>
</feature>
<evidence type="ECO:0000313" key="2">
    <source>
        <dbReference type="EMBL" id="CAD7195116.1"/>
    </source>
</evidence>